<organism evidence="1 2">
    <name type="scientific">Spirosoma arboris</name>
    <dbReference type="NCBI Taxonomy" id="2682092"/>
    <lineage>
        <taxon>Bacteria</taxon>
        <taxon>Pseudomonadati</taxon>
        <taxon>Bacteroidota</taxon>
        <taxon>Cytophagia</taxon>
        <taxon>Cytophagales</taxon>
        <taxon>Cytophagaceae</taxon>
        <taxon>Spirosoma</taxon>
    </lineage>
</organism>
<comment type="caution">
    <text evidence="1">The sequence shown here is derived from an EMBL/GenBank/DDBJ whole genome shotgun (WGS) entry which is preliminary data.</text>
</comment>
<evidence type="ECO:0000313" key="2">
    <source>
        <dbReference type="Proteomes" id="UP000436006"/>
    </source>
</evidence>
<dbReference type="AlphaFoldDB" id="A0A7K1SNM9"/>
<proteinExistence type="predicted"/>
<dbReference type="EMBL" id="WPIN01000021">
    <property type="protein sequence ID" value="MVM35196.1"/>
    <property type="molecule type" value="Genomic_DNA"/>
</dbReference>
<dbReference type="Proteomes" id="UP000436006">
    <property type="component" value="Unassembled WGS sequence"/>
</dbReference>
<dbReference type="RefSeq" id="WP_157590005.1">
    <property type="nucleotide sequence ID" value="NZ_WPIN01000021.1"/>
</dbReference>
<protein>
    <submittedName>
        <fullName evidence="1">Uncharacterized protein</fullName>
    </submittedName>
</protein>
<keyword evidence="2" id="KW-1185">Reference proteome</keyword>
<evidence type="ECO:0000313" key="1">
    <source>
        <dbReference type="EMBL" id="MVM35196.1"/>
    </source>
</evidence>
<name>A0A7K1SNM9_9BACT</name>
<accession>A0A7K1SNM9</accession>
<reference evidence="1 2" key="1">
    <citation type="submission" date="2019-12" db="EMBL/GenBank/DDBJ databases">
        <title>Spirosoma sp. HMF4905 genome sequencing and assembly.</title>
        <authorList>
            <person name="Kang H."/>
            <person name="Cha I."/>
            <person name="Kim H."/>
            <person name="Joh K."/>
        </authorList>
    </citation>
    <scope>NUCLEOTIDE SEQUENCE [LARGE SCALE GENOMIC DNA]</scope>
    <source>
        <strain evidence="1 2">HMF4905</strain>
    </source>
</reference>
<gene>
    <name evidence="1" type="ORF">GO755_34550</name>
</gene>
<sequence length="47" mass="5390">MPIFSSERLICFYLPVREKESFRGLTVATLQEESVGLMAQSDREVLI</sequence>